<proteinExistence type="predicted"/>
<comment type="caution">
    <text evidence="2">The sequence shown here is derived from an EMBL/GenBank/DDBJ whole genome shotgun (WGS) entry which is preliminary data.</text>
</comment>
<feature type="region of interest" description="Disordered" evidence="1">
    <location>
        <begin position="100"/>
        <end position="136"/>
    </location>
</feature>
<dbReference type="AlphaFoldDB" id="A0A8H6QK92"/>
<dbReference type="InterPro" id="IPR022198">
    <property type="entry name" value="DUF3723"/>
</dbReference>
<accession>A0A8H6QK92</accession>
<name>A0A8H6QK92_9EURO</name>
<dbReference type="EMBL" id="JACBAE010000861">
    <property type="protein sequence ID" value="KAF7174548.1"/>
    <property type="molecule type" value="Genomic_DNA"/>
</dbReference>
<dbReference type="Pfam" id="PF12520">
    <property type="entry name" value="DUF3723"/>
    <property type="match status" value="1"/>
</dbReference>
<gene>
    <name evidence="2" type="ORF">CNMCM5623_007771</name>
</gene>
<evidence type="ECO:0000313" key="2">
    <source>
        <dbReference type="EMBL" id="KAF7174548.1"/>
    </source>
</evidence>
<protein>
    <submittedName>
        <fullName evidence="2">Uncharacterized protein</fullName>
    </submittedName>
</protein>
<evidence type="ECO:0000256" key="1">
    <source>
        <dbReference type="SAM" id="MobiDB-lite"/>
    </source>
</evidence>
<evidence type="ECO:0000313" key="3">
    <source>
        <dbReference type="Proteomes" id="UP000654922"/>
    </source>
</evidence>
<reference evidence="2" key="1">
    <citation type="submission" date="2020-06" db="EMBL/GenBank/DDBJ databases">
        <title>Draft genome sequences of strains closely related to Aspergillus parafelis and Aspergillus hiratsukae.</title>
        <authorList>
            <person name="Dos Santos R.A.C."/>
            <person name="Rivero-Menendez O."/>
            <person name="Steenwyk J.L."/>
            <person name="Mead M.E."/>
            <person name="Goldman G.H."/>
            <person name="Alastruey-Izquierdo A."/>
            <person name="Rokas A."/>
        </authorList>
    </citation>
    <scope>NUCLEOTIDE SEQUENCE</scope>
    <source>
        <strain evidence="2">CNM-CM5623</strain>
    </source>
</reference>
<feature type="region of interest" description="Disordered" evidence="1">
    <location>
        <begin position="1"/>
        <end position="34"/>
    </location>
</feature>
<dbReference type="OrthoDB" id="4227485at2759"/>
<dbReference type="Proteomes" id="UP000654922">
    <property type="component" value="Unassembled WGS sequence"/>
</dbReference>
<sequence length="205" mass="23012">MRSLAQVKEGPARPPKFTTDQPKEMARRRFNSPKNKEYLRDQAQLFLGNIYTLDQPSSQYPSSFAVTREIIFAFFGKEPLYSIIYQAQDQNSTTDIQSSLRLGVSSESRDEAANNNNTSNVEEGPESTPLTSHQNNCISNVEIPPEENNIKLLPHPPGTPNQDRMYGIENNIPLASGFEEHIGKAPLNQKAEITLHQKAVEILQT</sequence>
<organism evidence="2 3">
    <name type="scientific">Aspergillus felis</name>
    <dbReference type="NCBI Taxonomy" id="1287682"/>
    <lineage>
        <taxon>Eukaryota</taxon>
        <taxon>Fungi</taxon>
        <taxon>Dikarya</taxon>
        <taxon>Ascomycota</taxon>
        <taxon>Pezizomycotina</taxon>
        <taxon>Eurotiomycetes</taxon>
        <taxon>Eurotiomycetidae</taxon>
        <taxon>Eurotiales</taxon>
        <taxon>Aspergillaceae</taxon>
        <taxon>Aspergillus</taxon>
        <taxon>Aspergillus subgen. Fumigati</taxon>
    </lineage>
</organism>